<protein>
    <submittedName>
        <fullName evidence="1">Uncharacterized protein</fullName>
    </submittedName>
</protein>
<gene>
    <name evidence="1" type="ORF">F3Y22_tig00111594pilonHSYRG00079</name>
</gene>
<evidence type="ECO:0000313" key="1">
    <source>
        <dbReference type="EMBL" id="KAE8676471.1"/>
    </source>
</evidence>
<evidence type="ECO:0000313" key="2">
    <source>
        <dbReference type="Proteomes" id="UP000436088"/>
    </source>
</evidence>
<name>A0A6A2XJS6_HIBSY</name>
<dbReference type="EMBL" id="VEPZ02001380">
    <property type="protein sequence ID" value="KAE8676471.1"/>
    <property type="molecule type" value="Genomic_DNA"/>
</dbReference>
<dbReference type="Proteomes" id="UP000436088">
    <property type="component" value="Unassembled WGS sequence"/>
</dbReference>
<reference evidence="1" key="1">
    <citation type="submission" date="2019-09" db="EMBL/GenBank/DDBJ databases">
        <title>Draft genome information of white flower Hibiscus syriacus.</title>
        <authorList>
            <person name="Kim Y.-M."/>
        </authorList>
    </citation>
    <scope>NUCLEOTIDE SEQUENCE [LARGE SCALE GENOMIC DNA]</scope>
    <source>
        <strain evidence="1">YM2019G1</strain>
    </source>
</reference>
<proteinExistence type="predicted"/>
<organism evidence="1 2">
    <name type="scientific">Hibiscus syriacus</name>
    <name type="common">Rose of Sharon</name>
    <dbReference type="NCBI Taxonomy" id="106335"/>
    <lineage>
        <taxon>Eukaryota</taxon>
        <taxon>Viridiplantae</taxon>
        <taxon>Streptophyta</taxon>
        <taxon>Embryophyta</taxon>
        <taxon>Tracheophyta</taxon>
        <taxon>Spermatophyta</taxon>
        <taxon>Magnoliopsida</taxon>
        <taxon>eudicotyledons</taxon>
        <taxon>Gunneridae</taxon>
        <taxon>Pentapetalae</taxon>
        <taxon>rosids</taxon>
        <taxon>malvids</taxon>
        <taxon>Malvales</taxon>
        <taxon>Malvaceae</taxon>
        <taxon>Malvoideae</taxon>
        <taxon>Hibiscus</taxon>
    </lineage>
</organism>
<keyword evidence="2" id="KW-1185">Reference proteome</keyword>
<comment type="caution">
    <text evidence="1">The sequence shown here is derived from an EMBL/GenBank/DDBJ whole genome shotgun (WGS) entry which is preliminary data.</text>
</comment>
<dbReference type="AlphaFoldDB" id="A0A6A2XJS6"/>
<sequence>MFRPTFGIGSSRSCSLMTPSLPEATLPPAAAPEEKLYSRSSDLNNANVIRHLY</sequence>
<accession>A0A6A2XJS6</accession>